<accession>A0A139H6Q8</accession>
<comment type="similarity">
    <text evidence="2">Belongs to the amidase family.</text>
</comment>
<protein>
    <recommendedName>
        <fullName evidence="3">amidase</fullName>
        <ecNumber evidence="3">3.5.1.4</ecNumber>
    </recommendedName>
</protein>
<feature type="domain" description="Amidase" evidence="6">
    <location>
        <begin position="74"/>
        <end position="297"/>
    </location>
</feature>
<dbReference type="SUPFAM" id="SSF75304">
    <property type="entry name" value="Amidase signature (AS) enzymes"/>
    <property type="match status" value="1"/>
</dbReference>
<proteinExistence type="inferred from homology"/>
<dbReference type="PROSITE" id="PS00571">
    <property type="entry name" value="AMIDASES"/>
    <property type="match status" value="1"/>
</dbReference>
<dbReference type="Proteomes" id="UP000073492">
    <property type="component" value="Unassembled WGS sequence"/>
</dbReference>
<evidence type="ECO:0000256" key="3">
    <source>
        <dbReference type="ARBA" id="ARBA00012922"/>
    </source>
</evidence>
<dbReference type="EC" id="3.5.1.4" evidence="3"/>
<dbReference type="GO" id="GO:0004040">
    <property type="term" value="F:amidase activity"/>
    <property type="evidence" value="ECO:0007669"/>
    <property type="project" value="UniProtKB-EC"/>
</dbReference>
<dbReference type="STRING" id="113226.A0A139H6Q8"/>
<dbReference type="EMBL" id="LFZO01000758">
    <property type="protein sequence ID" value="KXS98059.1"/>
    <property type="molecule type" value="Genomic_DNA"/>
</dbReference>
<evidence type="ECO:0000256" key="2">
    <source>
        <dbReference type="ARBA" id="ARBA00009199"/>
    </source>
</evidence>
<evidence type="ECO:0000313" key="8">
    <source>
        <dbReference type="Proteomes" id="UP000073492"/>
    </source>
</evidence>
<feature type="region of interest" description="Disordered" evidence="5">
    <location>
        <begin position="1"/>
        <end position="21"/>
    </location>
</feature>
<keyword evidence="8" id="KW-1185">Reference proteome</keyword>
<comment type="caution">
    <text evidence="7">The sequence shown here is derived from an EMBL/GenBank/DDBJ whole genome shotgun (WGS) entry which is preliminary data.</text>
</comment>
<evidence type="ECO:0000259" key="6">
    <source>
        <dbReference type="Pfam" id="PF01425"/>
    </source>
</evidence>
<evidence type="ECO:0000256" key="1">
    <source>
        <dbReference type="ARBA" id="ARBA00001311"/>
    </source>
</evidence>
<gene>
    <name evidence="7" type="ORF">AC579_7962</name>
</gene>
<dbReference type="Gene3D" id="3.90.1300.10">
    <property type="entry name" value="Amidase signature (AS) domain"/>
    <property type="match status" value="1"/>
</dbReference>
<comment type="catalytic activity">
    <reaction evidence="1">
        <text>a monocarboxylic acid amide + H2O = a monocarboxylate + NH4(+)</text>
        <dbReference type="Rhea" id="RHEA:12020"/>
        <dbReference type="ChEBI" id="CHEBI:15377"/>
        <dbReference type="ChEBI" id="CHEBI:28938"/>
        <dbReference type="ChEBI" id="CHEBI:35757"/>
        <dbReference type="ChEBI" id="CHEBI:83628"/>
        <dbReference type="EC" id="3.5.1.4"/>
    </reaction>
</comment>
<keyword evidence="4" id="KW-0378">Hydrolase</keyword>
<reference evidence="7 8" key="1">
    <citation type="submission" date="2015-07" db="EMBL/GenBank/DDBJ databases">
        <title>Comparative genomics of the Sigatoka disease complex on banana suggests a link between parallel evolutionary changes in Pseudocercospora fijiensis and Pseudocercospora eumusae and increased virulence on the banana host.</title>
        <authorList>
            <person name="Chang T.-C."/>
            <person name="Salvucci A."/>
            <person name="Crous P.W."/>
            <person name="Stergiopoulos I."/>
        </authorList>
    </citation>
    <scope>NUCLEOTIDE SEQUENCE [LARGE SCALE GENOMIC DNA]</scope>
    <source>
        <strain evidence="7 8">CBS 116634</strain>
    </source>
</reference>
<dbReference type="InterPro" id="IPR036928">
    <property type="entry name" value="AS_sf"/>
</dbReference>
<dbReference type="PANTHER" id="PTHR46072:SF11">
    <property type="entry name" value="AMIDASE-RELATED"/>
    <property type="match status" value="1"/>
</dbReference>
<organism evidence="7 8">
    <name type="scientific">Pseudocercospora musae</name>
    <dbReference type="NCBI Taxonomy" id="113226"/>
    <lineage>
        <taxon>Eukaryota</taxon>
        <taxon>Fungi</taxon>
        <taxon>Dikarya</taxon>
        <taxon>Ascomycota</taxon>
        <taxon>Pezizomycotina</taxon>
        <taxon>Dothideomycetes</taxon>
        <taxon>Dothideomycetidae</taxon>
        <taxon>Mycosphaerellales</taxon>
        <taxon>Mycosphaerellaceae</taxon>
        <taxon>Pseudocercospora</taxon>
    </lineage>
</organism>
<sequence length="483" mass="52580">MAGHRISETAGTRQKIPPDWKMPGNLLAPPEPLDDVSNLIEEQRLLTTRELEFTSAAAIEVVSNIAAGIWTLEEVTRAICKRAALAQQLTNCLTEIFFDEAIARAKELNRKQKNKEPLGPLYGLPISLKDQFDVKGIDATIGYVSRCFKPATENCILVDILLEAGAVLYCKTNVPTTLMSGETVNNVFGRTSNPFNRALSSGGSSGGESALIALKGSYLGVGTDIGGSIRHPCHWTALLGLRPSHGRVSYHGAANTYLGQEALRSCAGPMARSVADLKLFMSALAASKPWLQDRSAYQYLGGRMRKLGQKSCALIAKKLVDAGHNVIDYIPFESVAGRLIAIKMCCADGGQEFQQNADASGEPLHFKIEAWLGKTAKVKPMIVFETWQNQHKRAQLAQKWSKRWEATVPETGTGRPIDALIMPSLPFPAVPHDSLYTSSYNTMCSLLDLATGEVPLTKVDVEKDMMPIGQQPMSHLSLSTLRA</sequence>
<dbReference type="InterPro" id="IPR020556">
    <property type="entry name" value="Amidase_CS"/>
</dbReference>
<dbReference type="OrthoDB" id="6428749at2759"/>
<dbReference type="InterPro" id="IPR023631">
    <property type="entry name" value="Amidase_dom"/>
</dbReference>
<dbReference type="AlphaFoldDB" id="A0A139H6Q8"/>
<evidence type="ECO:0000256" key="5">
    <source>
        <dbReference type="SAM" id="MobiDB-lite"/>
    </source>
</evidence>
<dbReference type="Pfam" id="PF01425">
    <property type="entry name" value="Amidase"/>
    <property type="match status" value="1"/>
</dbReference>
<evidence type="ECO:0000256" key="4">
    <source>
        <dbReference type="ARBA" id="ARBA00022801"/>
    </source>
</evidence>
<name>A0A139H6Q8_9PEZI</name>
<dbReference type="PANTHER" id="PTHR46072">
    <property type="entry name" value="AMIDASE-RELATED-RELATED"/>
    <property type="match status" value="1"/>
</dbReference>
<evidence type="ECO:0000313" key="7">
    <source>
        <dbReference type="EMBL" id="KXS98059.1"/>
    </source>
</evidence>